<organism evidence="1 2">
    <name type="scientific">Pseudoxanthomonas winnipegensis</name>
    <dbReference type="NCBI Taxonomy" id="2480810"/>
    <lineage>
        <taxon>Bacteria</taxon>
        <taxon>Pseudomonadati</taxon>
        <taxon>Pseudomonadota</taxon>
        <taxon>Gammaproteobacteria</taxon>
        <taxon>Lysobacterales</taxon>
        <taxon>Lysobacteraceae</taxon>
        <taxon>Pseudoxanthomonas</taxon>
    </lineage>
</organism>
<dbReference type="EMBL" id="SHMC01000010">
    <property type="protein sequence ID" value="TAA20340.1"/>
    <property type="molecule type" value="Genomic_DNA"/>
</dbReference>
<gene>
    <name evidence="1" type="ORF">EA660_18295</name>
</gene>
<reference evidence="1 2" key="1">
    <citation type="submission" date="2019-02" db="EMBL/GenBank/DDBJ databases">
        <title>WGS of Pseudoxanthomonas species novum from clinical isolates.</title>
        <authorList>
            <person name="Bernier A.-M."/>
            <person name="Bernard K."/>
            <person name="Vachon A."/>
        </authorList>
    </citation>
    <scope>NUCLEOTIDE SEQUENCE [LARGE SCALE GENOMIC DNA]</scope>
    <source>
        <strain evidence="1 2">NML171200</strain>
    </source>
</reference>
<evidence type="ECO:0000313" key="2">
    <source>
        <dbReference type="Proteomes" id="UP000292627"/>
    </source>
</evidence>
<accession>A0A4Q8L4P7</accession>
<dbReference type="AlphaFoldDB" id="A0A4Q8L4P7"/>
<proteinExistence type="predicted"/>
<comment type="caution">
    <text evidence="1">The sequence shown here is derived from an EMBL/GenBank/DDBJ whole genome shotgun (WGS) entry which is preliminary data.</text>
</comment>
<dbReference type="RefSeq" id="WP_130552907.1">
    <property type="nucleotide sequence ID" value="NZ_SHMC01000010.1"/>
</dbReference>
<dbReference type="Proteomes" id="UP000292627">
    <property type="component" value="Unassembled WGS sequence"/>
</dbReference>
<evidence type="ECO:0000313" key="1">
    <source>
        <dbReference type="EMBL" id="TAA20340.1"/>
    </source>
</evidence>
<sequence>MTDNEWVLVPRTVTAEMEAVYANDTGAYPDAQSLHDAMLAAAPSPPTAVDQSELVRFVRLAADNIEQALALKSVDVLTTLEPGDLRQAADALASLTAKAAAPAPVDGGAQ</sequence>
<protein>
    <submittedName>
        <fullName evidence="1">Uncharacterized protein</fullName>
    </submittedName>
</protein>
<name>A0A4Q8L4P7_9GAMM</name>